<sequence>MKSYFGNNKHNIVYANETFTSYYPNINTKDIKMAQKKIGELEYTTQKNCIMLCQKLYKSIIESNFTDGKFLFNATQTILNWDEDIKEVSFADLKNVIRRYDYMNKLSNWQKELVDNLKQQKETLNIYIFNNKIMDNIWVTVEEPTTELILKYSEIYMKFLEKNIDIICDFMVFGKDEVDKQKLPKDTVVM</sequence>
<organism evidence="1 2">
    <name type="scientific">Paramaledivibacter caminithermalis (strain DSM 15212 / CIP 107654 / DViRD3)</name>
    <name type="common">Clostridium caminithermale</name>
    <dbReference type="NCBI Taxonomy" id="1121301"/>
    <lineage>
        <taxon>Bacteria</taxon>
        <taxon>Bacillati</taxon>
        <taxon>Bacillota</taxon>
        <taxon>Clostridia</taxon>
        <taxon>Peptostreptococcales</taxon>
        <taxon>Caminicellaceae</taxon>
        <taxon>Paramaledivibacter</taxon>
    </lineage>
</organism>
<dbReference type="EMBL" id="FRAG01000031">
    <property type="protein sequence ID" value="SHK16186.1"/>
    <property type="molecule type" value="Genomic_DNA"/>
</dbReference>
<reference evidence="1 2" key="1">
    <citation type="submission" date="2016-11" db="EMBL/GenBank/DDBJ databases">
        <authorList>
            <person name="Jaros S."/>
            <person name="Januszkiewicz K."/>
            <person name="Wedrychowicz H."/>
        </authorList>
    </citation>
    <scope>NUCLEOTIDE SEQUENCE [LARGE SCALE GENOMIC DNA]</scope>
    <source>
        <strain evidence="1 2">DSM 15212</strain>
    </source>
</reference>
<proteinExistence type="predicted"/>
<accession>A0A1M6Q7R7</accession>
<dbReference type="Proteomes" id="UP000184465">
    <property type="component" value="Unassembled WGS sequence"/>
</dbReference>
<protein>
    <submittedName>
        <fullName evidence="1">Uncharacterized protein</fullName>
    </submittedName>
</protein>
<dbReference type="STRING" id="1121301.SAMN02745912_02454"/>
<gene>
    <name evidence="1" type="ORF">SAMN02745912_02454</name>
</gene>
<evidence type="ECO:0000313" key="1">
    <source>
        <dbReference type="EMBL" id="SHK16186.1"/>
    </source>
</evidence>
<evidence type="ECO:0000313" key="2">
    <source>
        <dbReference type="Proteomes" id="UP000184465"/>
    </source>
</evidence>
<dbReference type="AlphaFoldDB" id="A0A1M6Q7R7"/>
<dbReference type="RefSeq" id="WP_073150401.1">
    <property type="nucleotide sequence ID" value="NZ_FRAG01000031.1"/>
</dbReference>
<name>A0A1M6Q7R7_PARC5</name>
<keyword evidence="2" id="KW-1185">Reference proteome</keyword>